<evidence type="ECO:0000256" key="9">
    <source>
        <dbReference type="ARBA" id="ARBA00048679"/>
    </source>
</evidence>
<dbReference type="PROSITE" id="PS50011">
    <property type="entry name" value="PROTEIN_KINASE_DOM"/>
    <property type="match status" value="1"/>
</dbReference>
<dbReference type="GO" id="GO:0007010">
    <property type="term" value="P:cytoskeleton organization"/>
    <property type="evidence" value="ECO:0007669"/>
    <property type="project" value="UniProtKB-ARBA"/>
</dbReference>
<dbReference type="SUPFAM" id="SSF56112">
    <property type="entry name" value="Protein kinase-like (PK-like)"/>
    <property type="match status" value="1"/>
</dbReference>
<keyword evidence="2" id="KW-0723">Serine/threonine-protein kinase</keyword>
<name>A0A9P6D0P1_9AGAR</name>
<evidence type="ECO:0000256" key="1">
    <source>
        <dbReference type="ARBA" id="ARBA00012513"/>
    </source>
</evidence>
<dbReference type="PROSITE" id="PS00108">
    <property type="entry name" value="PROTEIN_KINASE_ST"/>
    <property type="match status" value="1"/>
</dbReference>
<dbReference type="GO" id="GO:0005524">
    <property type="term" value="F:ATP binding"/>
    <property type="evidence" value="ECO:0007669"/>
    <property type="project" value="UniProtKB-UniRule"/>
</dbReference>
<dbReference type="GO" id="GO:0004674">
    <property type="term" value="F:protein serine/threonine kinase activity"/>
    <property type="evidence" value="ECO:0007669"/>
    <property type="project" value="UniProtKB-KW"/>
</dbReference>
<dbReference type="InterPro" id="IPR011009">
    <property type="entry name" value="Kinase-like_dom_sf"/>
</dbReference>
<evidence type="ECO:0000259" key="12">
    <source>
        <dbReference type="PROSITE" id="PS50011"/>
    </source>
</evidence>
<evidence type="ECO:0000256" key="7">
    <source>
        <dbReference type="ARBA" id="ARBA00022840"/>
    </source>
</evidence>
<reference evidence="14" key="1">
    <citation type="submission" date="2020-11" db="EMBL/GenBank/DDBJ databases">
        <authorList>
            <consortium name="DOE Joint Genome Institute"/>
            <person name="Ahrendt S."/>
            <person name="Riley R."/>
            <person name="Andreopoulos W."/>
            <person name="Labutti K."/>
            <person name="Pangilinan J."/>
            <person name="Ruiz-Duenas F.J."/>
            <person name="Barrasa J.M."/>
            <person name="Sanchez-Garcia M."/>
            <person name="Camarero S."/>
            <person name="Miyauchi S."/>
            <person name="Serrano A."/>
            <person name="Linde D."/>
            <person name="Babiker R."/>
            <person name="Drula E."/>
            <person name="Ayuso-Fernandez I."/>
            <person name="Pacheco R."/>
            <person name="Padilla G."/>
            <person name="Ferreira P."/>
            <person name="Barriuso J."/>
            <person name="Kellner H."/>
            <person name="Castanera R."/>
            <person name="Alfaro M."/>
            <person name="Ramirez L."/>
            <person name="Pisabarro A.G."/>
            <person name="Kuo A."/>
            <person name="Tritt A."/>
            <person name="Lipzen A."/>
            <person name="He G."/>
            <person name="Yan M."/>
            <person name="Ng V."/>
            <person name="Cullen D."/>
            <person name="Martin F."/>
            <person name="Rosso M.-N."/>
            <person name="Henrissat B."/>
            <person name="Hibbett D."/>
            <person name="Martinez A.T."/>
            <person name="Grigoriev I.V."/>
        </authorList>
    </citation>
    <scope>NUCLEOTIDE SEQUENCE</scope>
    <source>
        <strain evidence="14">CIRM-BRFM 674</strain>
    </source>
</reference>
<feature type="domain" description="Protein kinase" evidence="12">
    <location>
        <begin position="280"/>
        <end position="580"/>
    </location>
</feature>
<dbReference type="Gene3D" id="3.30.200.20">
    <property type="entry name" value="Phosphorylase Kinase, domain 1"/>
    <property type="match status" value="1"/>
</dbReference>
<keyword evidence="15" id="KW-1185">Reference proteome</keyword>
<dbReference type="InterPro" id="IPR050236">
    <property type="entry name" value="Ser_Thr_kinase_AGC"/>
</dbReference>
<proteinExistence type="predicted"/>
<sequence>MPILSTKFMSSIFAKKRKQEDEITSQLSPDKLKSSFKDLFVRRNKAKVEDDKNMFTSSLAADSAPAAAQTQARTSIVVDSEVVDALQSVFDALHDPSLLDVRRHQRYDLLGPHIPPETPDPNTGQMNLPSLRCGRSAGVSDATTTTTTTTREISAEGRNAMELARTSAGAVVLSYTPGADIVASEPSADVDIIEIMRIPGPHCGRNGIEKTRNITLDIITDGIDNAALARSSTPSPRDTYSNANASMYLTEANVVPFSCCDPCSPPPFPSRPRTIYAADMRVIRFLGEGTTGKVYFVKDSVSKAKVALKVITKEDKTDYALSTIVQEFEISAKLSDSPWFVKLYASWHDHDHMYIAMTLYPTDLDSELMRLDKIEPERARFYMAELIIALTELHSRGIIHRDVKAPNILIDREGHIVLADFGLSKDFYQIPSIAERVYQPYWPYLSHDNPTCETKPRDPTELTFVAWDYRGSELEMAPEIHLRQPYSFGVDFWSAAIVLYWMLTGRPPWYEQEEVDEDEESSYENDLKPLIAKITEDDLPWVPSDAHVDEQARDFLEKMLAKDPKKRLLISYEMPSHPYFAGVNWPLLEARKLPAPWIPAYEVCHAYEQTSPTFVPGRQYSKDEEDPYPSFAYLSKQARRRIIYEDCDSSDDESDYGSDGPLTPLLNGEGQNPETCFAKEDVVNESSVNADLALFSAPISGQDASIPQPECSVQIDPLATATLAKHREEDQISQTQNGSASSFESFQEGSILKDAWDTTLITPPPTAPYSPGPKGWLHTQDLLKICHKQAATITSSATSASSVQVMYVKFQPSQDSALDVSLDGRSSGFTHLAPCDSSDSWPSPAGQHLTRVVNGTGLLFKVKAWWASKSWTPKHKRNLGTKRPSC</sequence>
<dbReference type="PROSITE" id="PS00107">
    <property type="entry name" value="PROTEIN_KINASE_ATP"/>
    <property type="match status" value="1"/>
</dbReference>
<dbReference type="OrthoDB" id="68483at2759"/>
<comment type="caution">
    <text evidence="14">The sequence shown here is derived from an EMBL/GenBank/DDBJ whole genome shotgun (WGS) entry which is preliminary data.</text>
</comment>
<dbReference type="Gene3D" id="1.10.510.10">
    <property type="entry name" value="Transferase(Phosphotransferase) domain 1"/>
    <property type="match status" value="1"/>
</dbReference>
<dbReference type="SMART" id="SM00220">
    <property type="entry name" value="S_TKc"/>
    <property type="match status" value="1"/>
</dbReference>
<evidence type="ECO:0000256" key="10">
    <source>
        <dbReference type="PROSITE-ProRule" id="PRU10141"/>
    </source>
</evidence>
<evidence type="ECO:0000256" key="3">
    <source>
        <dbReference type="ARBA" id="ARBA00022553"/>
    </source>
</evidence>
<comment type="catalytic activity">
    <reaction evidence="9">
        <text>L-seryl-[protein] + ATP = O-phospho-L-seryl-[protein] + ADP + H(+)</text>
        <dbReference type="Rhea" id="RHEA:17989"/>
        <dbReference type="Rhea" id="RHEA-COMP:9863"/>
        <dbReference type="Rhea" id="RHEA-COMP:11604"/>
        <dbReference type="ChEBI" id="CHEBI:15378"/>
        <dbReference type="ChEBI" id="CHEBI:29999"/>
        <dbReference type="ChEBI" id="CHEBI:30616"/>
        <dbReference type="ChEBI" id="CHEBI:83421"/>
        <dbReference type="ChEBI" id="CHEBI:456216"/>
        <dbReference type="EC" id="2.7.11.1"/>
    </reaction>
</comment>
<feature type="binding site" evidence="10">
    <location>
        <position position="309"/>
    </location>
    <ligand>
        <name>ATP</name>
        <dbReference type="ChEBI" id="CHEBI:30616"/>
    </ligand>
</feature>
<evidence type="ECO:0000256" key="5">
    <source>
        <dbReference type="ARBA" id="ARBA00022741"/>
    </source>
</evidence>
<accession>A0A9P6D0P1</accession>
<evidence type="ECO:0000256" key="8">
    <source>
        <dbReference type="ARBA" id="ARBA00047899"/>
    </source>
</evidence>
<dbReference type="InterPro" id="IPR000719">
    <property type="entry name" value="Prot_kinase_dom"/>
</dbReference>
<dbReference type="EMBL" id="MU155212">
    <property type="protein sequence ID" value="KAF9479500.1"/>
    <property type="molecule type" value="Genomic_DNA"/>
</dbReference>
<dbReference type="InterPro" id="IPR017441">
    <property type="entry name" value="Protein_kinase_ATP_BS"/>
</dbReference>
<keyword evidence="5 10" id="KW-0547">Nucleotide-binding</keyword>
<keyword evidence="3" id="KW-0597">Phosphoprotein</keyword>
<dbReference type="FunFam" id="1.10.510.10:FF:000024">
    <property type="entry name" value="Probable serine/threonine-protein kinase cot-1"/>
    <property type="match status" value="1"/>
</dbReference>
<dbReference type="PANTHER" id="PTHR24356:SF1">
    <property type="entry name" value="SERINE_THREONINE-PROTEIN KINASE GREATWALL"/>
    <property type="match status" value="1"/>
</dbReference>
<keyword evidence="7 10" id="KW-0067">ATP-binding</keyword>
<dbReference type="InterPro" id="IPR000961">
    <property type="entry name" value="AGC-kinase_C"/>
</dbReference>
<dbReference type="EC" id="2.7.11.1" evidence="1"/>
<dbReference type="Pfam" id="PF00069">
    <property type="entry name" value="Pkinase"/>
    <property type="match status" value="1"/>
</dbReference>
<evidence type="ECO:0000313" key="14">
    <source>
        <dbReference type="EMBL" id="KAF9479500.1"/>
    </source>
</evidence>
<dbReference type="PROSITE" id="PS51285">
    <property type="entry name" value="AGC_KINASE_CTER"/>
    <property type="match status" value="1"/>
</dbReference>
<evidence type="ECO:0000256" key="2">
    <source>
        <dbReference type="ARBA" id="ARBA00022527"/>
    </source>
</evidence>
<evidence type="ECO:0000256" key="4">
    <source>
        <dbReference type="ARBA" id="ARBA00022679"/>
    </source>
</evidence>
<organism evidence="14 15">
    <name type="scientific">Pholiota conissans</name>
    <dbReference type="NCBI Taxonomy" id="109636"/>
    <lineage>
        <taxon>Eukaryota</taxon>
        <taxon>Fungi</taxon>
        <taxon>Dikarya</taxon>
        <taxon>Basidiomycota</taxon>
        <taxon>Agaricomycotina</taxon>
        <taxon>Agaricomycetes</taxon>
        <taxon>Agaricomycetidae</taxon>
        <taxon>Agaricales</taxon>
        <taxon>Agaricineae</taxon>
        <taxon>Strophariaceae</taxon>
        <taxon>Pholiota</taxon>
    </lineage>
</organism>
<dbReference type="Proteomes" id="UP000807469">
    <property type="component" value="Unassembled WGS sequence"/>
</dbReference>
<keyword evidence="6 14" id="KW-0418">Kinase</keyword>
<dbReference type="InterPro" id="IPR008271">
    <property type="entry name" value="Ser/Thr_kinase_AS"/>
</dbReference>
<evidence type="ECO:0000259" key="13">
    <source>
        <dbReference type="PROSITE" id="PS51285"/>
    </source>
</evidence>
<protein>
    <recommendedName>
        <fullName evidence="1">non-specific serine/threonine protein kinase</fullName>
        <ecNumber evidence="1">2.7.11.1</ecNumber>
    </recommendedName>
</protein>
<keyword evidence="4" id="KW-0808">Transferase</keyword>
<comment type="catalytic activity">
    <reaction evidence="8">
        <text>L-threonyl-[protein] + ATP = O-phospho-L-threonyl-[protein] + ADP + H(+)</text>
        <dbReference type="Rhea" id="RHEA:46608"/>
        <dbReference type="Rhea" id="RHEA-COMP:11060"/>
        <dbReference type="Rhea" id="RHEA-COMP:11605"/>
        <dbReference type="ChEBI" id="CHEBI:15378"/>
        <dbReference type="ChEBI" id="CHEBI:30013"/>
        <dbReference type="ChEBI" id="CHEBI:30616"/>
        <dbReference type="ChEBI" id="CHEBI:61977"/>
        <dbReference type="ChEBI" id="CHEBI:456216"/>
        <dbReference type="EC" id="2.7.11.1"/>
    </reaction>
</comment>
<evidence type="ECO:0000256" key="11">
    <source>
        <dbReference type="SAM" id="MobiDB-lite"/>
    </source>
</evidence>
<feature type="domain" description="AGC-kinase C-terminal" evidence="13">
    <location>
        <begin position="581"/>
        <end position="643"/>
    </location>
</feature>
<dbReference type="AlphaFoldDB" id="A0A9P6D0P1"/>
<gene>
    <name evidence="14" type="ORF">BDN70DRAFT_894942</name>
</gene>
<evidence type="ECO:0000313" key="15">
    <source>
        <dbReference type="Proteomes" id="UP000807469"/>
    </source>
</evidence>
<dbReference type="PANTHER" id="PTHR24356">
    <property type="entry name" value="SERINE/THREONINE-PROTEIN KINASE"/>
    <property type="match status" value="1"/>
</dbReference>
<evidence type="ECO:0000256" key="6">
    <source>
        <dbReference type="ARBA" id="ARBA00022777"/>
    </source>
</evidence>
<feature type="region of interest" description="Disordered" evidence="11">
    <location>
        <begin position="648"/>
        <end position="670"/>
    </location>
</feature>